<evidence type="ECO:0000259" key="5">
    <source>
        <dbReference type="PROSITE" id="PS50931"/>
    </source>
</evidence>
<dbReference type="InterPro" id="IPR036390">
    <property type="entry name" value="WH_DNA-bd_sf"/>
</dbReference>
<feature type="domain" description="HTH lysR-type" evidence="5">
    <location>
        <begin position="1"/>
        <end position="58"/>
    </location>
</feature>
<name>A0ABQ3KK21_9PSEU</name>
<dbReference type="InterPro" id="IPR005119">
    <property type="entry name" value="LysR_subst-bd"/>
</dbReference>
<dbReference type="InterPro" id="IPR000847">
    <property type="entry name" value="LysR_HTH_N"/>
</dbReference>
<accession>A0ABQ3KK21</accession>
<dbReference type="SUPFAM" id="SSF46785">
    <property type="entry name" value="Winged helix' DNA-binding domain"/>
    <property type="match status" value="1"/>
</dbReference>
<evidence type="ECO:0000256" key="2">
    <source>
        <dbReference type="ARBA" id="ARBA00023015"/>
    </source>
</evidence>
<comment type="caution">
    <text evidence="6">The sequence shown here is derived from an EMBL/GenBank/DDBJ whole genome shotgun (WGS) entry which is preliminary data.</text>
</comment>
<dbReference type="RefSeq" id="WP_191314345.1">
    <property type="nucleotide sequence ID" value="NZ_BNAW01000029.1"/>
</dbReference>
<dbReference type="SUPFAM" id="SSF53850">
    <property type="entry name" value="Periplasmic binding protein-like II"/>
    <property type="match status" value="1"/>
</dbReference>
<evidence type="ECO:0000256" key="1">
    <source>
        <dbReference type="ARBA" id="ARBA00009437"/>
    </source>
</evidence>
<keyword evidence="3" id="KW-0238">DNA-binding</keyword>
<keyword evidence="2" id="KW-0805">Transcription regulation</keyword>
<dbReference type="PANTHER" id="PTHR30346:SF29">
    <property type="entry name" value="LYSR SUBSTRATE-BINDING"/>
    <property type="match status" value="1"/>
</dbReference>
<keyword evidence="7" id="KW-1185">Reference proteome</keyword>
<protein>
    <submittedName>
        <fullName evidence="6">LysR family transcriptional regulator</fullName>
    </submittedName>
</protein>
<comment type="similarity">
    <text evidence="1">Belongs to the LysR transcriptional regulatory family.</text>
</comment>
<evidence type="ECO:0000256" key="3">
    <source>
        <dbReference type="ARBA" id="ARBA00023125"/>
    </source>
</evidence>
<evidence type="ECO:0000256" key="4">
    <source>
        <dbReference type="ARBA" id="ARBA00023163"/>
    </source>
</evidence>
<dbReference type="InterPro" id="IPR036388">
    <property type="entry name" value="WH-like_DNA-bd_sf"/>
</dbReference>
<dbReference type="PROSITE" id="PS50931">
    <property type="entry name" value="HTH_LYSR"/>
    <property type="match status" value="1"/>
</dbReference>
<organism evidence="6 7">
    <name type="scientific">Amycolatopsis bullii</name>
    <dbReference type="NCBI Taxonomy" id="941987"/>
    <lineage>
        <taxon>Bacteria</taxon>
        <taxon>Bacillati</taxon>
        <taxon>Actinomycetota</taxon>
        <taxon>Actinomycetes</taxon>
        <taxon>Pseudonocardiales</taxon>
        <taxon>Pseudonocardiaceae</taxon>
        <taxon>Amycolatopsis</taxon>
    </lineage>
</organism>
<reference evidence="7" key="1">
    <citation type="journal article" date="2019" name="Int. J. Syst. Evol. Microbiol.">
        <title>The Global Catalogue of Microorganisms (GCM) 10K type strain sequencing project: providing services to taxonomists for standard genome sequencing and annotation.</title>
        <authorList>
            <consortium name="The Broad Institute Genomics Platform"/>
            <consortium name="The Broad Institute Genome Sequencing Center for Infectious Disease"/>
            <person name="Wu L."/>
            <person name="Ma J."/>
        </authorList>
    </citation>
    <scope>NUCLEOTIDE SEQUENCE [LARGE SCALE GENOMIC DNA]</scope>
    <source>
        <strain evidence="7">CGMCC 4.7680</strain>
    </source>
</reference>
<dbReference type="Pfam" id="PF00126">
    <property type="entry name" value="HTH_1"/>
    <property type="match status" value="1"/>
</dbReference>
<dbReference type="PANTHER" id="PTHR30346">
    <property type="entry name" value="TRANSCRIPTIONAL DUAL REGULATOR HCAR-RELATED"/>
    <property type="match status" value="1"/>
</dbReference>
<keyword evidence="4" id="KW-0804">Transcription</keyword>
<dbReference type="Gene3D" id="1.10.10.10">
    <property type="entry name" value="Winged helix-like DNA-binding domain superfamily/Winged helix DNA-binding domain"/>
    <property type="match status" value="1"/>
</dbReference>
<evidence type="ECO:0000313" key="6">
    <source>
        <dbReference type="EMBL" id="GHG29435.1"/>
    </source>
</evidence>
<gene>
    <name evidence="6" type="ORF">GCM10017567_56530</name>
</gene>
<evidence type="ECO:0000313" key="7">
    <source>
        <dbReference type="Proteomes" id="UP000649955"/>
    </source>
</evidence>
<dbReference type="Pfam" id="PF03466">
    <property type="entry name" value="LysR_substrate"/>
    <property type="match status" value="1"/>
</dbReference>
<proteinExistence type="inferred from homology"/>
<dbReference type="EMBL" id="BNAW01000029">
    <property type="protein sequence ID" value="GHG29435.1"/>
    <property type="molecule type" value="Genomic_DNA"/>
</dbReference>
<dbReference type="Proteomes" id="UP000649955">
    <property type="component" value="Unassembled WGS sequence"/>
</dbReference>
<dbReference type="Gene3D" id="3.40.190.290">
    <property type="match status" value="1"/>
</dbReference>
<sequence>MDTRRLRFLLELSRHGSMRAVADLLGTTTSTVSQQIAVLARETGVPLLEPDGRRVRLTPAGRRLAEHAVTILAAVEAARADLDPHAEPAGTVRVAGFATAVRRSLLPAAAALAAHHPRVELQISEYEPPEAFAALLADDIDLALTYDYELAPAGTDAAVEARPLWTAKWGLAVPAADAARVRGDGTVAVFGAFRDHGWIVNSRDSTDGDVVRRLAAMAGFEPRLTHRADTLELVEDLIATGPAPAVGLLPADRATRPGVTLLPLAGPDVRQRAFACTLRGREAWPPLALVLGLLAR</sequence>